<proteinExistence type="predicted"/>
<dbReference type="RefSeq" id="WP_126076787.1">
    <property type="nucleotide sequence ID" value="NZ_CP051166.1"/>
</dbReference>
<sequence>MLTMLAVLYAGLHSAQAADRQGLMPLHHGTIAKDHMQQPEKKILLDLKTFRSGRDVKALSRAIREMSSIENAIPALTPPTPAKDKFSLWLIIFDAIDSELAPNDDDTKQASLNVVPPLATGLPPGVSPEAIKDPALRAEYEAALAANDARNRRLSYQHRLRTEEQFAEDSLLDLVRVASQPELADLRSRVAQSPLQAQRKIRLTELLTPTR</sequence>
<evidence type="ECO:0000313" key="1">
    <source>
        <dbReference type="EMBL" id="RSZ56206.1"/>
    </source>
</evidence>
<keyword evidence="2" id="KW-1185">Reference proteome</keyword>
<dbReference type="EMBL" id="RXLQ01000017">
    <property type="protein sequence ID" value="RSZ56206.1"/>
    <property type="molecule type" value="Genomic_DNA"/>
</dbReference>
<evidence type="ECO:0000313" key="2">
    <source>
        <dbReference type="Proteomes" id="UP000278085"/>
    </source>
</evidence>
<organism evidence="1 2">
    <name type="scientific">Massilia atriviolacea</name>
    <dbReference type="NCBI Taxonomy" id="2495579"/>
    <lineage>
        <taxon>Bacteria</taxon>
        <taxon>Pseudomonadati</taxon>
        <taxon>Pseudomonadota</taxon>
        <taxon>Betaproteobacteria</taxon>
        <taxon>Burkholderiales</taxon>
        <taxon>Oxalobacteraceae</taxon>
        <taxon>Telluria group</taxon>
        <taxon>Massilia</taxon>
    </lineage>
</organism>
<protein>
    <submittedName>
        <fullName evidence="1">Uncharacterized protein</fullName>
    </submittedName>
</protein>
<dbReference type="AlphaFoldDB" id="A0A430HFC2"/>
<comment type="caution">
    <text evidence="1">The sequence shown here is derived from an EMBL/GenBank/DDBJ whole genome shotgun (WGS) entry which is preliminary data.</text>
</comment>
<gene>
    <name evidence="1" type="ORF">EJB06_25225</name>
</gene>
<dbReference type="OrthoDB" id="8786036at2"/>
<dbReference type="Proteomes" id="UP000278085">
    <property type="component" value="Unassembled WGS sequence"/>
</dbReference>
<reference evidence="1 2" key="1">
    <citation type="submission" date="2018-12" db="EMBL/GenBank/DDBJ databases">
        <authorList>
            <person name="Yang E."/>
        </authorList>
    </citation>
    <scope>NUCLEOTIDE SEQUENCE [LARGE SCALE GENOMIC DNA]</scope>
    <source>
        <strain evidence="1 2">SOD</strain>
    </source>
</reference>
<accession>A0A430HFC2</accession>
<name>A0A430HFC2_9BURK</name>